<gene>
    <name evidence="2" type="ORF">SAMN05421835_102104</name>
</gene>
<reference evidence="2 3" key="1">
    <citation type="submission" date="2016-10" db="EMBL/GenBank/DDBJ databases">
        <authorList>
            <person name="de Groot N.N."/>
        </authorList>
    </citation>
    <scope>NUCLEOTIDE SEQUENCE [LARGE SCALE GENOMIC DNA]</scope>
    <source>
        <strain evidence="2 3">DSM 44468</strain>
    </source>
</reference>
<evidence type="ECO:0000256" key="1">
    <source>
        <dbReference type="SAM" id="Phobius"/>
    </source>
</evidence>
<organism evidence="2 3">
    <name type="scientific">Amycolatopsis sacchari</name>
    <dbReference type="NCBI Taxonomy" id="115433"/>
    <lineage>
        <taxon>Bacteria</taxon>
        <taxon>Bacillati</taxon>
        <taxon>Actinomycetota</taxon>
        <taxon>Actinomycetes</taxon>
        <taxon>Pseudonocardiales</taxon>
        <taxon>Pseudonocardiaceae</taxon>
        <taxon>Amycolatopsis</taxon>
    </lineage>
</organism>
<feature type="transmembrane region" description="Helical" evidence="1">
    <location>
        <begin position="162"/>
        <end position="184"/>
    </location>
</feature>
<dbReference type="STRING" id="115433.SAMN05421835_102104"/>
<keyword evidence="1" id="KW-1133">Transmembrane helix</keyword>
<protein>
    <recommendedName>
        <fullName evidence="4">ABC-2 family transporter protein</fullName>
    </recommendedName>
</protein>
<evidence type="ECO:0000313" key="2">
    <source>
        <dbReference type="EMBL" id="SFI89847.1"/>
    </source>
</evidence>
<feature type="transmembrane region" description="Helical" evidence="1">
    <location>
        <begin position="215"/>
        <end position="235"/>
    </location>
</feature>
<evidence type="ECO:0000313" key="3">
    <source>
        <dbReference type="Proteomes" id="UP000199025"/>
    </source>
</evidence>
<feature type="transmembrane region" description="Helical" evidence="1">
    <location>
        <begin position="278"/>
        <end position="296"/>
    </location>
</feature>
<dbReference type="EMBL" id="FORP01000002">
    <property type="protein sequence ID" value="SFI89847.1"/>
    <property type="molecule type" value="Genomic_DNA"/>
</dbReference>
<keyword evidence="1" id="KW-0472">Membrane</keyword>
<feature type="transmembrane region" description="Helical" evidence="1">
    <location>
        <begin position="190"/>
        <end position="208"/>
    </location>
</feature>
<accession>A0A1I3LYU5</accession>
<sequence>MKLASLAALAGAVIAVVLGLVTVGVQATAGPHGLPVAVVAPPALAQQITAHGGEAVSWRVTTRDEARKLLDDKEVYGVLELGQPATVVVSGAVNPAGTQAVQQLLTTAVPGARVETVHPASTAGRTAPLAVSILCWLGSLAAGAVLLVAARRQGQEIRLGARLVRVFASGVLMTAVPAGFLKLWDASLPLGWDVLGFVFLVATAFAAVQGALLRLFGLGAMAVLAPLYLLAPAVAGQVPELLHPAYRVALWSWTPFRFSTEGLRSVLQGTGGAPDVTVALWVLGALLAAGLVVLLVPKRFSPRGS</sequence>
<proteinExistence type="predicted"/>
<evidence type="ECO:0008006" key="4">
    <source>
        <dbReference type="Google" id="ProtNLM"/>
    </source>
</evidence>
<name>A0A1I3LYU5_9PSEU</name>
<dbReference type="RefSeq" id="WP_091504450.1">
    <property type="nucleotide sequence ID" value="NZ_CBDRCA010000021.1"/>
</dbReference>
<keyword evidence="1" id="KW-0812">Transmembrane</keyword>
<dbReference type="Proteomes" id="UP000199025">
    <property type="component" value="Unassembled WGS sequence"/>
</dbReference>
<feature type="transmembrane region" description="Helical" evidence="1">
    <location>
        <begin position="129"/>
        <end position="150"/>
    </location>
</feature>
<keyword evidence="3" id="KW-1185">Reference proteome</keyword>
<dbReference type="AlphaFoldDB" id="A0A1I3LYU5"/>
<dbReference type="OrthoDB" id="3686432at2"/>